<evidence type="ECO:0000313" key="3">
    <source>
        <dbReference type="Proteomes" id="UP000593577"/>
    </source>
</evidence>
<feature type="non-terminal residue" evidence="2">
    <location>
        <position position="59"/>
    </location>
</feature>
<proteinExistence type="predicted"/>
<feature type="domain" description="RNase H type-1" evidence="1">
    <location>
        <begin position="2"/>
        <end position="54"/>
    </location>
</feature>
<reference evidence="2 3" key="1">
    <citation type="journal article" date="2019" name="Genome Biol. Evol.">
        <title>Insights into the evolution of the New World diploid cottons (Gossypium, subgenus Houzingenia) based on genome sequencing.</title>
        <authorList>
            <person name="Grover C.E."/>
            <person name="Arick M.A. 2nd"/>
            <person name="Thrash A."/>
            <person name="Conover J.L."/>
            <person name="Sanders W.S."/>
            <person name="Peterson D.G."/>
            <person name="Frelichowski J.E."/>
            <person name="Scheffler J.A."/>
            <person name="Scheffler B.E."/>
            <person name="Wendel J.F."/>
        </authorList>
    </citation>
    <scope>NUCLEOTIDE SEQUENCE [LARGE SCALE GENOMIC DNA]</scope>
    <source>
        <strain evidence="2">185</strain>
        <tissue evidence="2">Leaf</tissue>
    </source>
</reference>
<comment type="caution">
    <text evidence="2">The sequence shown here is derived from an EMBL/GenBank/DDBJ whole genome shotgun (WGS) entry which is preliminary data.</text>
</comment>
<dbReference type="AlphaFoldDB" id="A0A7J8YAB6"/>
<dbReference type="GO" id="GO:0003676">
    <property type="term" value="F:nucleic acid binding"/>
    <property type="evidence" value="ECO:0007669"/>
    <property type="project" value="InterPro"/>
</dbReference>
<gene>
    <name evidence="2" type="ORF">Goari_002526</name>
</gene>
<evidence type="ECO:0000313" key="2">
    <source>
        <dbReference type="EMBL" id="MBA0695929.1"/>
    </source>
</evidence>
<dbReference type="Proteomes" id="UP000593577">
    <property type="component" value="Unassembled WGS sequence"/>
</dbReference>
<evidence type="ECO:0000259" key="1">
    <source>
        <dbReference type="Pfam" id="PF13456"/>
    </source>
</evidence>
<dbReference type="GO" id="GO:0004523">
    <property type="term" value="F:RNA-DNA hybrid ribonuclease activity"/>
    <property type="evidence" value="ECO:0007669"/>
    <property type="project" value="InterPro"/>
</dbReference>
<name>A0A7J8YAB6_GOSAI</name>
<protein>
    <recommendedName>
        <fullName evidence="1">RNase H type-1 domain-containing protein</fullName>
    </recommendedName>
</protein>
<keyword evidence="3" id="KW-1185">Reference proteome</keyword>
<dbReference type="EMBL" id="JABFAA010000011">
    <property type="protein sequence ID" value="MBA0695929.1"/>
    <property type="molecule type" value="Genomic_DNA"/>
</dbReference>
<dbReference type="Pfam" id="PF13456">
    <property type="entry name" value="RVT_3"/>
    <property type="match status" value="1"/>
</dbReference>
<organism evidence="2 3">
    <name type="scientific">Gossypium aridum</name>
    <name type="common">American cotton</name>
    <name type="synonym">Erioxylum aridum</name>
    <dbReference type="NCBI Taxonomy" id="34290"/>
    <lineage>
        <taxon>Eukaryota</taxon>
        <taxon>Viridiplantae</taxon>
        <taxon>Streptophyta</taxon>
        <taxon>Embryophyta</taxon>
        <taxon>Tracheophyta</taxon>
        <taxon>Spermatophyta</taxon>
        <taxon>Magnoliopsida</taxon>
        <taxon>eudicotyledons</taxon>
        <taxon>Gunneridae</taxon>
        <taxon>Pentapetalae</taxon>
        <taxon>rosids</taxon>
        <taxon>malvids</taxon>
        <taxon>Malvales</taxon>
        <taxon>Malvaceae</taxon>
        <taxon>Malvoideae</taxon>
        <taxon>Gossypium</taxon>
    </lineage>
</organism>
<accession>A0A7J8YAB6</accession>
<sequence>MEAELWGILNGLNLILDRRFERILIQIDSIEAIKAIMEGSLRNSNSALLKRIHYTLKRI</sequence>
<dbReference type="InterPro" id="IPR002156">
    <property type="entry name" value="RNaseH_domain"/>
</dbReference>